<protein>
    <recommendedName>
        <fullName evidence="1">Reverse transcriptase domain-containing protein</fullName>
    </recommendedName>
</protein>
<name>X6LJH9_RETFI</name>
<evidence type="ECO:0000259" key="1">
    <source>
        <dbReference type="PROSITE" id="PS50878"/>
    </source>
</evidence>
<feature type="domain" description="Reverse transcriptase" evidence="1">
    <location>
        <begin position="269"/>
        <end position="547"/>
    </location>
</feature>
<organism evidence="2 3">
    <name type="scientific">Reticulomyxa filosa</name>
    <dbReference type="NCBI Taxonomy" id="46433"/>
    <lineage>
        <taxon>Eukaryota</taxon>
        <taxon>Sar</taxon>
        <taxon>Rhizaria</taxon>
        <taxon>Retaria</taxon>
        <taxon>Foraminifera</taxon>
        <taxon>Monothalamids</taxon>
        <taxon>Reticulomyxidae</taxon>
        <taxon>Reticulomyxa</taxon>
    </lineage>
</organism>
<dbReference type="InterPro" id="IPR000477">
    <property type="entry name" value="RT_dom"/>
</dbReference>
<reference evidence="2 3" key="1">
    <citation type="journal article" date="2013" name="Curr. Biol.">
        <title>The Genome of the Foraminiferan Reticulomyxa filosa.</title>
        <authorList>
            <person name="Glockner G."/>
            <person name="Hulsmann N."/>
            <person name="Schleicher M."/>
            <person name="Noegel A.A."/>
            <person name="Eichinger L."/>
            <person name="Gallinger C."/>
            <person name="Pawlowski J."/>
            <person name="Sierra R."/>
            <person name="Euteneuer U."/>
            <person name="Pillet L."/>
            <person name="Moustafa A."/>
            <person name="Platzer M."/>
            <person name="Groth M."/>
            <person name="Szafranski K."/>
            <person name="Schliwa M."/>
        </authorList>
    </citation>
    <scope>NUCLEOTIDE SEQUENCE [LARGE SCALE GENOMIC DNA]</scope>
</reference>
<evidence type="ECO:0000313" key="3">
    <source>
        <dbReference type="Proteomes" id="UP000023152"/>
    </source>
</evidence>
<dbReference type="Pfam" id="PF00078">
    <property type="entry name" value="RVT_1"/>
    <property type="match status" value="1"/>
</dbReference>
<dbReference type="EMBL" id="ASPP01038698">
    <property type="protein sequence ID" value="ETO01297.1"/>
    <property type="molecule type" value="Genomic_DNA"/>
</dbReference>
<dbReference type="SUPFAM" id="SSF56672">
    <property type="entry name" value="DNA/RNA polymerases"/>
    <property type="match status" value="1"/>
</dbReference>
<evidence type="ECO:0000313" key="2">
    <source>
        <dbReference type="EMBL" id="ETO01297.1"/>
    </source>
</evidence>
<dbReference type="InterPro" id="IPR043502">
    <property type="entry name" value="DNA/RNA_pol_sf"/>
</dbReference>
<comment type="caution">
    <text evidence="2">The sequence shown here is derived from an EMBL/GenBank/DDBJ whole genome shotgun (WGS) entry which is preliminary data.</text>
</comment>
<feature type="non-terminal residue" evidence="2">
    <location>
        <position position="1"/>
    </location>
</feature>
<proteinExistence type="predicted"/>
<accession>X6LJH9</accession>
<sequence length="778" mass="90511">NILSKNWEAYRKELEAKLKIWATTLPPPNKTKEDLDIAVENWTNCVVQVAKDTIGTKVVWKGNKPWWSNALHRQRKKVHHLKRLFRKYKTEISYKRYKDAAGILKRKLRQEKQEYMNKSIESIQEGNTKQLFTQFRALNTNKISIIPSLVSPETEKEIEMVAETDIEKAEMFAKWFAEPPQPPKSLNEEHYKLVEEFTSSVEEMEKEIEIDSDIWTEEWHQTDITEGEIIEAIRRISPYKAQGSDSMHNIMLKNGGNAIVESLALLFKWSYRIGYVPRKWKIANIVPIPKPEKDHTICKNYRPISLLSCVGKVLDRIVTMRLMGYLNEHQLLHYSQAGFQSWHNTSELLLRILETIHASMDKNAVTYAVMLDISAAYDSVWRNGLRFKMRTQFNIKGRPYWWIDSFLRNRAGQVVLNGTTSSVQKFKIGLPQGSALSPLLFLLYINDITELVQDPIQCGMFADDIALWTSVYIPNTKEMERQLQLLQQSLDEIYSWGSKWKMSLAPEKSQCITFRAKNKRKYPHMKIKLGGISIKEEKQVKYLGLIMDSNLTYKQHLQYIYGKASRSLGYLTFLCSYKGIRPSMSVYNLLYKTIVRPILEYGCQFWNGAAETCKKKLEQIQKLAMCRILGVMNSTSYDTVNIISQMPPLELRRQQEEIKMYHRCIQLSEQFPSHNMSIAYRLWKKNHETKKDEFFCWIGKLSPLSRACIHADELDIPDICHIKHEITHKPQSIGKKKIPQSIKAPFVYGQEPTQEEILASINTNTVVIWSDGSTFPNP</sequence>
<dbReference type="OrthoDB" id="8017542at2759"/>
<keyword evidence="3" id="KW-1185">Reference proteome</keyword>
<dbReference type="AlphaFoldDB" id="X6LJH9"/>
<gene>
    <name evidence="2" type="ORF">RFI_36143</name>
</gene>
<dbReference type="Proteomes" id="UP000023152">
    <property type="component" value="Unassembled WGS sequence"/>
</dbReference>
<dbReference type="PANTHER" id="PTHR33332">
    <property type="entry name" value="REVERSE TRANSCRIPTASE DOMAIN-CONTAINING PROTEIN"/>
    <property type="match status" value="1"/>
</dbReference>
<dbReference type="CDD" id="cd01650">
    <property type="entry name" value="RT_nLTR_like"/>
    <property type="match status" value="1"/>
</dbReference>
<dbReference type="PROSITE" id="PS50878">
    <property type="entry name" value="RT_POL"/>
    <property type="match status" value="1"/>
</dbReference>
<dbReference type="OMA" id="RSTINTW"/>